<proteinExistence type="predicted"/>
<dbReference type="PANTHER" id="PTHR34501:SF9">
    <property type="entry name" value="MAJOR OUTER MEMBRANE PROTEIN P.IA"/>
    <property type="match status" value="1"/>
</dbReference>
<keyword evidence="10" id="KW-0998">Cell outer membrane</keyword>
<evidence type="ECO:0000256" key="4">
    <source>
        <dbReference type="ARBA" id="ARBA00022452"/>
    </source>
</evidence>
<evidence type="ECO:0000256" key="1">
    <source>
        <dbReference type="ARBA" id="ARBA00004571"/>
    </source>
</evidence>
<evidence type="ECO:0000256" key="10">
    <source>
        <dbReference type="ARBA" id="ARBA00023237"/>
    </source>
</evidence>
<keyword evidence="5" id="KW-0812">Transmembrane</keyword>
<feature type="domain" description="Porin" evidence="11">
    <location>
        <begin position="3"/>
        <end position="311"/>
    </location>
</feature>
<dbReference type="GO" id="GO:0015288">
    <property type="term" value="F:porin activity"/>
    <property type="evidence" value="ECO:0007669"/>
    <property type="project" value="UniProtKB-KW"/>
</dbReference>
<keyword evidence="13" id="KW-1185">Reference proteome</keyword>
<evidence type="ECO:0000256" key="8">
    <source>
        <dbReference type="ARBA" id="ARBA00023114"/>
    </source>
</evidence>
<evidence type="ECO:0000256" key="2">
    <source>
        <dbReference type="ARBA" id="ARBA00011233"/>
    </source>
</evidence>
<evidence type="ECO:0000313" key="13">
    <source>
        <dbReference type="Proteomes" id="UP000400981"/>
    </source>
</evidence>
<gene>
    <name evidence="12" type="ORF">PEP31012_00264</name>
</gene>
<keyword evidence="4" id="KW-1134">Transmembrane beta strand</keyword>
<evidence type="ECO:0000313" key="12">
    <source>
        <dbReference type="EMBL" id="VVD64283.1"/>
    </source>
</evidence>
<keyword evidence="3" id="KW-0813">Transport</keyword>
<keyword evidence="9" id="KW-0472">Membrane</keyword>
<dbReference type="Proteomes" id="UP000400981">
    <property type="component" value="Unassembled WGS sequence"/>
</dbReference>
<keyword evidence="7" id="KW-0406">Ion transport</keyword>
<accession>A0A5E4RMV6</accession>
<comment type="subcellular location">
    <subcellularLocation>
        <location evidence="1">Cell outer membrane</location>
        <topology evidence="1">Multi-pass membrane protein</topology>
    </subcellularLocation>
</comment>
<dbReference type="GO" id="GO:0034220">
    <property type="term" value="P:monoatomic ion transmembrane transport"/>
    <property type="evidence" value="ECO:0007669"/>
    <property type="project" value="InterPro"/>
</dbReference>
<dbReference type="AlphaFoldDB" id="A0A5E4RMV6"/>
<evidence type="ECO:0000259" key="11">
    <source>
        <dbReference type="Pfam" id="PF13609"/>
    </source>
</evidence>
<protein>
    <submittedName>
        <fullName evidence="12">Outer membrane porin protein</fullName>
    </submittedName>
</protein>
<keyword evidence="6" id="KW-0732">Signal</keyword>
<sequence length="347" mass="36547">MCSLAGNVSAQTGVTMYGSLDAGGAYVSNSAGSALFKFNQSNMQPDRWGFKGVEYLGGGLHTVFQLENGFFTGSGASVSSGTMWNRQAYVGLASPTAGTLTVGHQSSLNFDLLTPLSNAYLAQSWNAFHPGNIDNLANSATSSVNNAIKYRSASYHGLSASSLIGLGNTTNFGFGNTFSAGVNFASGNLKTAAIYSNQHNRAFGVAATGLATFQGSPASAYIADRSETFGAGLLYTFGSLRVHGLYTRVRLEKGTASDVYQSYEAGAEYQLTLANQVTGGVATTTMSGHRWSQIEVGYIYSLSRSTQLYLQALCEHTNAGTKAYLSIAGQSSNENQVIVLSGMHHTF</sequence>
<organism evidence="12 13">
    <name type="scientific">Pandoraea eparura</name>
    <dbReference type="NCBI Taxonomy" id="2508291"/>
    <lineage>
        <taxon>Bacteria</taxon>
        <taxon>Pseudomonadati</taxon>
        <taxon>Pseudomonadota</taxon>
        <taxon>Betaproteobacteria</taxon>
        <taxon>Burkholderiales</taxon>
        <taxon>Burkholderiaceae</taxon>
        <taxon>Pandoraea</taxon>
    </lineage>
</organism>
<dbReference type="SUPFAM" id="SSF56935">
    <property type="entry name" value="Porins"/>
    <property type="match status" value="1"/>
</dbReference>
<dbReference type="InterPro" id="IPR050298">
    <property type="entry name" value="Gram-neg_bact_OMP"/>
</dbReference>
<dbReference type="EMBL" id="CABPSH010000001">
    <property type="protein sequence ID" value="VVD64283.1"/>
    <property type="molecule type" value="Genomic_DNA"/>
</dbReference>
<evidence type="ECO:0000256" key="5">
    <source>
        <dbReference type="ARBA" id="ARBA00022692"/>
    </source>
</evidence>
<reference evidence="12 13" key="1">
    <citation type="submission" date="2019-08" db="EMBL/GenBank/DDBJ databases">
        <authorList>
            <person name="Peeters C."/>
        </authorList>
    </citation>
    <scope>NUCLEOTIDE SEQUENCE [LARGE SCALE GENOMIC DNA]</scope>
    <source>
        <strain evidence="12 13">LMG 31012</strain>
    </source>
</reference>
<dbReference type="GO" id="GO:0046930">
    <property type="term" value="C:pore complex"/>
    <property type="evidence" value="ECO:0007669"/>
    <property type="project" value="UniProtKB-KW"/>
</dbReference>
<dbReference type="InterPro" id="IPR023614">
    <property type="entry name" value="Porin_dom_sf"/>
</dbReference>
<comment type="subunit">
    <text evidence="2">Homotrimer.</text>
</comment>
<dbReference type="GO" id="GO:0009279">
    <property type="term" value="C:cell outer membrane"/>
    <property type="evidence" value="ECO:0007669"/>
    <property type="project" value="UniProtKB-SubCell"/>
</dbReference>
<evidence type="ECO:0000256" key="7">
    <source>
        <dbReference type="ARBA" id="ARBA00023065"/>
    </source>
</evidence>
<dbReference type="Pfam" id="PF13609">
    <property type="entry name" value="Porin_4"/>
    <property type="match status" value="1"/>
</dbReference>
<keyword evidence="8" id="KW-0626">Porin</keyword>
<dbReference type="CDD" id="cd00342">
    <property type="entry name" value="gram_neg_porins"/>
    <property type="match status" value="1"/>
</dbReference>
<evidence type="ECO:0000256" key="9">
    <source>
        <dbReference type="ARBA" id="ARBA00023136"/>
    </source>
</evidence>
<dbReference type="PRINTS" id="PR00182">
    <property type="entry name" value="ECOLNEIPORIN"/>
</dbReference>
<dbReference type="PANTHER" id="PTHR34501">
    <property type="entry name" value="PROTEIN YDDL-RELATED"/>
    <property type="match status" value="1"/>
</dbReference>
<evidence type="ECO:0000256" key="6">
    <source>
        <dbReference type="ARBA" id="ARBA00022729"/>
    </source>
</evidence>
<name>A0A5E4RMV6_9BURK</name>
<dbReference type="InterPro" id="IPR001702">
    <property type="entry name" value="Porin_Gram-ve"/>
</dbReference>
<dbReference type="Gene3D" id="2.40.160.10">
    <property type="entry name" value="Porin"/>
    <property type="match status" value="1"/>
</dbReference>
<evidence type="ECO:0000256" key="3">
    <source>
        <dbReference type="ARBA" id="ARBA00022448"/>
    </source>
</evidence>
<dbReference type="InterPro" id="IPR033900">
    <property type="entry name" value="Gram_neg_porin_domain"/>
</dbReference>